<dbReference type="SUPFAM" id="SSF117018">
    <property type="entry name" value="ATP-dependent DNA ligase DNA-binding domain"/>
    <property type="match status" value="1"/>
</dbReference>
<keyword evidence="2 8" id="KW-0436">Ligase</keyword>
<dbReference type="PANTHER" id="PTHR45674:SF7">
    <property type="entry name" value="DNA LIGASE"/>
    <property type="match status" value="1"/>
</dbReference>
<feature type="domain" description="ATP-dependent DNA ligase family profile" evidence="7">
    <location>
        <begin position="363"/>
        <end position="491"/>
    </location>
</feature>
<dbReference type="GO" id="GO:0005524">
    <property type="term" value="F:ATP binding"/>
    <property type="evidence" value="ECO:0007669"/>
    <property type="project" value="UniProtKB-KW"/>
</dbReference>
<keyword evidence="4" id="KW-0547">Nucleotide-binding</keyword>
<dbReference type="InterPro" id="IPR000977">
    <property type="entry name" value="DNA_ligase_ATP-dep"/>
</dbReference>
<accession>A0A557STQ3</accession>
<evidence type="ECO:0000256" key="1">
    <source>
        <dbReference type="ARBA" id="ARBA00013308"/>
    </source>
</evidence>
<dbReference type="SUPFAM" id="SSF50249">
    <property type="entry name" value="Nucleic acid-binding proteins"/>
    <property type="match status" value="1"/>
</dbReference>
<dbReference type="RefSeq" id="WP_186434218.1">
    <property type="nucleotide sequence ID" value="NZ_ML675586.1"/>
</dbReference>
<dbReference type="InterPro" id="IPR012340">
    <property type="entry name" value="NA-bd_OB-fold"/>
</dbReference>
<comment type="caution">
    <text evidence="8">The sequence shown here is derived from an EMBL/GenBank/DDBJ whole genome shotgun (WGS) entry which is preliminary data.</text>
</comment>
<organism evidence="8 9">
    <name type="scientific">Candidatus Nitrosocosmicus arcticus</name>
    <dbReference type="NCBI Taxonomy" id="2035267"/>
    <lineage>
        <taxon>Archaea</taxon>
        <taxon>Nitrososphaerota</taxon>
        <taxon>Nitrososphaeria</taxon>
        <taxon>Nitrososphaerales</taxon>
        <taxon>Nitrososphaeraceae</taxon>
        <taxon>Candidatus Nitrosocosmicus</taxon>
    </lineage>
</organism>
<dbReference type="AlphaFoldDB" id="A0A557STQ3"/>
<evidence type="ECO:0000313" key="9">
    <source>
        <dbReference type="Proteomes" id="UP000315289"/>
    </source>
</evidence>
<comment type="similarity">
    <text evidence="6">Belongs to the ATP-dependent DNA ligase family.</text>
</comment>
<protein>
    <recommendedName>
        <fullName evidence="1">DNA ligase</fullName>
    </recommendedName>
</protein>
<dbReference type="SUPFAM" id="SSF56091">
    <property type="entry name" value="DNA ligase/mRNA capping enzyme, catalytic domain"/>
    <property type="match status" value="1"/>
</dbReference>
<dbReference type="GO" id="GO:0006273">
    <property type="term" value="P:lagging strand elongation"/>
    <property type="evidence" value="ECO:0007669"/>
    <property type="project" value="TreeGrafter"/>
</dbReference>
<dbReference type="InterPro" id="IPR050191">
    <property type="entry name" value="ATP-dep_DNA_ligase"/>
</dbReference>
<evidence type="ECO:0000256" key="2">
    <source>
        <dbReference type="ARBA" id="ARBA00022598"/>
    </source>
</evidence>
<reference evidence="8 9" key="1">
    <citation type="journal article" date="2019" name="Front. Microbiol.">
        <title>Ammonia Oxidation by the Arctic Terrestrial Thaumarchaeote Candidatus Nitrosocosmicus arcticus Is Stimulated by Increasing Temperatures.</title>
        <authorList>
            <person name="Alves R.J.E."/>
            <person name="Kerou M."/>
            <person name="Zappe A."/>
            <person name="Bittner R."/>
            <person name="Abby S.S."/>
            <person name="Schmidt H.A."/>
            <person name="Pfeifer K."/>
            <person name="Schleper C."/>
        </authorList>
    </citation>
    <scope>NUCLEOTIDE SEQUENCE [LARGE SCALE GENOMIC DNA]</scope>
    <source>
        <strain evidence="8 9">Kfb</strain>
    </source>
</reference>
<dbReference type="Gene3D" id="1.10.3260.10">
    <property type="entry name" value="DNA ligase, ATP-dependent, N-terminal domain"/>
    <property type="match status" value="1"/>
</dbReference>
<dbReference type="InterPro" id="IPR012310">
    <property type="entry name" value="DNA_ligase_ATP-dep_cent"/>
</dbReference>
<name>A0A557STQ3_9ARCH</name>
<dbReference type="InterPro" id="IPR036599">
    <property type="entry name" value="DNA_ligase_N_sf"/>
</dbReference>
<evidence type="ECO:0000256" key="3">
    <source>
        <dbReference type="ARBA" id="ARBA00022705"/>
    </source>
</evidence>
<dbReference type="InterPro" id="IPR012309">
    <property type="entry name" value="DNA_ligase_ATP-dep_C"/>
</dbReference>
<dbReference type="EMBL" id="VOAH01000010">
    <property type="protein sequence ID" value="TVP39968.1"/>
    <property type="molecule type" value="Genomic_DNA"/>
</dbReference>
<dbReference type="NCBIfam" id="TIGR00574">
    <property type="entry name" value="dnl1"/>
    <property type="match status" value="1"/>
</dbReference>
<dbReference type="PANTHER" id="PTHR45674">
    <property type="entry name" value="DNA LIGASE 1/3 FAMILY MEMBER"/>
    <property type="match status" value="1"/>
</dbReference>
<dbReference type="GO" id="GO:0006281">
    <property type="term" value="P:DNA repair"/>
    <property type="evidence" value="ECO:0007669"/>
    <property type="project" value="InterPro"/>
</dbReference>
<dbReference type="Pfam" id="PF01068">
    <property type="entry name" value="DNA_ligase_A_M"/>
    <property type="match status" value="1"/>
</dbReference>
<dbReference type="Pfam" id="PF04675">
    <property type="entry name" value="DNA_ligase_A_N"/>
    <property type="match status" value="1"/>
</dbReference>
<dbReference type="OrthoDB" id="31274at2157"/>
<dbReference type="Gene3D" id="3.30.470.30">
    <property type="entry name" value="DNA ligase/mRNA capping enzyme"/>
    <property type="match status" value="1"/>
</dbReference>
<dbReference type="GO" id="GO:0003677">
    <property type="term" value="F:DNA binding"/>
    <property type="evidence" value="ECO:0007669"/>
    <property type="project" value="InterPro"/>
</dbReference>
<dbReference type="GO" id="GO:0006310">
    <property type="term" value="P:DNA recombination"/>
    <property type="evidence" value="ECO:0007669"/>
    <property type="project" value="InterPro"/>
</dbReference>
<dbReference type="InterPro" id="IPR012308">
    <property type="entry name" value="DNA_ligase_ATP-dep_N"/>
</dbReference>
<dbReference type="PROSITE" id="PS50160">
    <property type="entry name" value="DNA_LIGASE_A3"/>
    <property type="match status" value="1"/>
</dbReference>
<keyword evidence="9" id="KW-1185">Reference proteome</keyword>
<dbReference type="GO" id="GO:0003910">
    <property type="term" value="F:DNA ligase (ATP) activity"/>
    <property type="evidence" value="ECO:0007669"/>
    <property type="project" value="InterPro"/>
</dbReference>
<gene>
    <name evidence="8" type="primary">lig</name>
    <name evidence="8" type="ORF">NARC_100030</name>
</gene>
<evidence type="ECO:0000256" key="5">
    <source>
        <dbReference type="ARBA" id="ARBA00022840"/>
    </source>
</evidence>
<dbReference type="GO" id="GO:0071897">
    <property type="term" value="P:DNA biosynthetic process"/>
    <property type="evidence" value="ECO:0007669"/>
    <property type="project" value="InterPro"/>
</dbReference>
<evidence type="ECO:0000313" key="8">
    <source>
        <dbReference type="EMBL" id="TVP39968.1"/>
    </source>
</evidence>
<sequence>MTNDIHHKGSYFSTLVETCESIRITTSKNKKVDLIVQYISGLGEDSLPIAVLFLSGKIFPRGSIHNLNVGFRTILQSLLEISRLNETDIMRIHLERGDMGSIAEYAISKKKLVTLFNSVETLEEKLTLNEIYDRFKKIANLGGPRSNNDKKNILKGLLMRCSPLEAKYLIKIISNEMRIGSYDGLMEIAIAKAFEKDIKRVREAMLMSGDIANVALLSKRDTLNFVTIKPFVSLSFMLADVMFTAEEIVKYFDRSLLCEYKYDGIRLQLHKFGKVCKLYSRNLADISYAFPELTNSALQVRIKKVKTSQKKRNVYLDKSDVSDIDRDDINFILDGELIAFKNDKPLPFQELQKRLRRKSMTNSILSEIPICYIVYDIMFYDQRQVIKDALKSRKRLLANFLFKDSVISIAQSKFVSSVDEITHGFRKSRDEGHEGLVLKDPLSQYYPGKRGKYWIKLKEELDTIDAVVVIAEYGHGKRAGTLSDYTLAVKDYTTNLDDDKVGSKNGNNVFGDLKIIGKAYSGLSNKEIDYMTEKLRSIIIRNEGSRIIVKPEIVLEVSFDIVQKSNRHSSGYALRFPRIKNIRYDKELKDIDELEKIEAIYQNQFHIKNKNEYKK</sequence>
<evidence type="ECO:0000256" key="6">
    <source>
        <dbReference type="RuleBase" id="RU004196"/>
    </source>
</evidence>
<keyword evidence="5" id="KW-0067">ATP-binding</keyword>
<dbReference type="Gene3D" id="2.40.50.140">
    <property type="entry name" value="Nucleic acid-binding proteins"/>
    <property type="match status" value="1"/>
</dbReference>
<dbReference type="Pfam" id="PF04679">
    <property type="entry name" value="DNA_ligase_A_C"/>
    <property type="match status" value="1"/>
</dbReference>
<evidence type="ECO:0000256" key="4">
    <source>
        <dbReference type="ARBA" id="ARBA00022741"/>
    </source>
</evidence>
<keyword evidence="3" id="KW-0235">DNA replication</keyword>
<dbReference type="Proteomes" id="UP000315289">
    <property type="component" value="Unassembled WGS sequence"/>
</dbReference>
<evidence type="ECO:0000259" key="7">
    <source>
        <dbReference type="PROSITE" id="PS50160"/>
    </source>
</evidence>
<proteinExistence type="inferred from homology"/>